<evidence type="ECO:0000313" key="2">
    <source>
        <dbReference type="Proteomes" id="UP000076532"/>
    </source>
</evidence>
<gene>
    <name evidence="1" type="ORF">FIBSPDRAFT_968378</name>
</gene>
<dbReference type="AlphaFoldDB" id="A0A167UPH0"/>
<reference evidence="1 2" key="1">
    <citation type="journal article" date="2016" name="Mol. Biol. Evol.">
        <title>Comparative Genomics of Early-Diverging Mushroom-Forming Fungi Provides Insights into the Origins of Lignocellulose Decay Capabilities.</title>
        <authorList>
            <person name="Nagy L.G."/>
            <person name="Riley R."/>
            <person name="Tritt A."/>
            <person name="Adam C."/>
            <person name="Daum C."/>
            <person name="Floudas D."/>
            <person name="Sun H."/>
            <person name="Yadav J.S."/>
            <person name="Pangilinan J."/>
            <person name="Larsson K.H."/>
            <person name="Matsuura K."/>
            <person name="Barry K."/>
            <person name="Labutti K."/>
            <person name="Kuo R."/>
            <person name="Ohm R.A."/>
            <person name="Bhattacharya S.S."/>
            <person name="Shirouzu T."/>
            <person name="Yoshinaga Y."/>
            <person name="Martin F.M."/>
            <person name="Grigoriev I.V."/>
            <person name="Hibbett D.S."/>
        </authorList>
    </citation>
    <scope>NUCLEOTIDE SEQUENCE [LARGE SCALE GENOMIC DNA]</scope>
    <source>
        <strain evidence="1 2">CBS 109695</strain>
    </source>
</reference>
<evidence type="ECO:0000313" key="1">
    <source>
        <dbReference type="EMBL" id="KZP04154.1"/>
    </source>
</evidence>
<keyword evidence="2" id="KW-1185">Reference proteome</keyword>
<dbReference type="EMBL" id="KV417953">
    <property type="protein sequence ID" value="KZP04154.1"/>
    <property type="molecule type" value="Genomic_DNA"/>
</dbReference>
<name>A0A167UPH0_9AGAM</name>
<sequence length="76" mass="8179">MSFPTASGCIVFASNIRTPASSSRRSQLSNDYATATFKVLNVYAGWSNVTVSRIDSECDSIPARIPFSATMLVALE</sequence>
<dbReference type="OrthoDB" id="5982228at2759"/>
<protein>
    <submittedName>
        <fullName evidence="1">Uncharacterized protein</fullName>
    </submittedName>
</protein>
<accession>A0A167UPH0</accession>
<proteinExistence type="predicted"/>
<dbReference type="Proteomes" id="UP000076532">
    <property type="component" value="Unassembled WGS sequence"/>
</dbReference>
<organism evidence="1 2">
    <name type="scientific">Athelia psychrophila</name>
    <dbReference type="NCBI Taxonomy" id="1759441"/>
    <lineage>
        <taxon>Eukaryota</taxon>
        <taxon>Fungi</taxon>
        <taxon>Dikarya</taxon>
        <taxon>Basidiomycota</taxon>
        <taxon>Agaricomycotina</taxon>
        <taxon>Agaricomycetes</taxon>
        <taxon>Agaricomycetidae</taxon>
        <taxon>Atheliales</taxon>
        <taxon>Atheliaceae</taxon>
        <taxon>Athelia</taxon>
    </lineage>
</organism>